<sequence length="537" mass="60953">MVKRCQWGLCNSDSRYPDRLVGGVKFIPFPKPKRSLEKCKKWINLCGRPHDQLNVEAVDGNRHMFVCSKHFKEGKPTAQFPDPLPAVTLGHRLTKVKQPLKKISVTNPAPRKKLRNLENDTILSEKNENAEHAQHSHHAGIHNNDKKDKPATLYDQLNQDWAPTVNMGRVITLQSAFPTKSSHPCRETVSAEKSDLRWYFKRTMNNLCQKLLKLGEQCIVVTVNPGNGFVGHMGTQLGREFIEENSHILYDFLDYCKEALADREPSVDSSDSETDSDIEFHNTFEAVGTMETSQSPFHDSCADILQEPDKDQLPIKLYISAQSGQVGPILQQKVVGKSKPTNLDGTCSVEKVGRKPVYEIDNGVVKDVTEQLDYTCSSKTSTFEETSTSKECIENLMKLEEDSRTCISTKVFKRKTDNYLCNVDLFSERTQTSDITPSVEIKTEADEKVIIQNGRKKSQQALRQFFKRTEMNSKRKRKFDNEDLTETDEVGDDNEEAEEIQSGMDDNDMDYKPDWDNNTSALPVCDAPIQTRSRKSC</sequence>
<comment type="caution">
    <text evidence="8">The sequence shown here is derived from an EMBL/GenBank/DDBJ whole genome shotgun (WGS) entry which is preliminary data.</text>
</comment>
<dbReference type="AlphaFoldDB" id="A0A9D4KUT9"/>
<evidence type="ECO:0000256" key="1">
    <source>
        <dbReference type="ARBA" id="ARBA00022723"/>
    </source>
</evidence>
<evidence type="ECO:0000313" key="8">
    <source>
        <dbReference type="EMBL" id="KAH3846033.1"/>
    </source>
</evidence>
<dbReference type="GO" id="GO:0008270">
    <property type="term" value="F:zinc ion binding"/>
    <property type="evidence" value="ECO:0007669"/>
    <property type="project" value="UniProtKB-KW"/>
</dbReference>
<organism evidence="8 9">
    <name type="scientific">Dreissena polymorpha</name>
    <name type="common">Zebra mussel</name>
    <name type="synonym">Mytilus polymorpha</name>
    <dbReference type="NCBI Taxonomy" id="45954"/>
    <lineage>
        <taxon>Eukaryota</taxon>
        <taxon>Metazoa</taxon>
        <taxon>Spiralia</taxon>
        <taxon>Lophotrochozoa</taxon>
        <taxon>Mollusca</taxon>
        <taxon>Bivalvia</taxon>
        <taxon>Autobranchia</taxon>
        <taxon>Heteroconchia</taxon>
        <taxon>Euheterodonta</taxon>
        <taxon>Imparidentia</taxon>
        <taxon>Neoheterodontei</taxon>
        <taxon>Myida</taxon>
        <taxon>Dreissenoidea</taxon>
        <taxon>Dreissenidae</taxon>
        <taxon>Dreissena</taxon>
    </lineage>
</organism>
<protein>
    <recommendedName>
        <fullName evidence="7">THAP-type domain-containing protein</fullName>
    </recommendedName>
</protein>
<dbReference type="InterPro" id="IPR006612">
    <property type="entry name" value="THAP_Znf"/>
</dbReference>
<proteinExistence type="predicted"/>
<evidence type="ECO:0000313" key="9">
    <source>
        <dbReference type="Proteomes" id="UP000828390"/>
    </source>
</evidence>
<evidence type="ECO:0000259" key="7">
    <source>
        <dbReference type="PROSITE" id="PS50950"/>
    </source>
</evidence>
<gene>
    <name evidence="8" type="ORF">DPMN_088328</name>
</gene>
<keyword evidence="4 5" id="KW-0238">DNA-binding</keyword>
<feature type="compositionally biased region" description="Acidic residues" evidence="6">
    <location>
        <begin position="482"/>
        <end position="499"/>
    </location>
</feature>
<name>A0A9D4KUT9_DREPO</name>
<evidence type="ECO:0000256" key="3">
    <source>
        <dbReference type="ARBA" id="ARBA00022833"/>
    </source>
</evidence>
<dbReference type="Pfam" id="PF05485">
    <property type="entry name" value="THAP"/>
    <property type="match status" value="1"/>
</dbReference>
<evidence type="ECO:0000256" key="2">
    <source>
        <dbReference type="ARBA" id="ARBA00022771"/>
    </source>
</evidence>
<dbReference type="SUPFAM" id="SSF57716">
    <property type="entry name" value="Glucocorticoid receptor-like (DNA-binding domain)"/>
    <property type="match status" value="1"/>
</dbReference>
<keyword evidence="2 5" id="KW-0863">Zinc-finger</keyword>
<reference evidence="8" key="1">
    <citation type="journal article" date="2019" name="bioRxiv">
        <title>The Genome of the Zebra Mussel, Dreissena polymorpha: A Resource for Invasive Species Research.</title>
        <authorList>
            <person name="McCartney M.A."/>
            <person name="Auch B."/>
            <person name="Kono T."/>
            <person name="Mallez S."/>
            <person name="Zhang Y."/>
            <person name="Obille A."/>
            <person name="Becker A."/>
            <person name="Abrahante J.E."/>
            <person name="Garbe J."/>
            <person name="Badalamenti J.P."/>
            <person name="Herman A."/>
            <person name="Mangelson H."/>
            <person name="Liachko I."/>
            <person name="Sullivan S."/>
            <person name="Sone E.D."/>
            <person name="Koren S."/>
            <person name="Silverstein K.A.T."/>
            <person name="Beckman K.B."/>
            <person name="Gohl D.M."/>
        </authorList>
    </citation>
    <scope>NUCLEOTIDE SEQUENCE</scope>
    <source>
        <strain evidence="8">Duluth1</strain>
        <tissue evidence="8">Whole animal</tissue>
    </source>
</reference>
<evidence type="ECO:0000256" key="6">
    <source>
        <dbReference type="SAM" id="MobiDB-lite"/>
    </source>
</evidence>
<evidence type="ECO:0000256" key="4">
    <source>
        <dbReference type="ARBA" id="ARBA00023125"/>
    </source>
</evidence>
<evidence type="ECO:0000256" key="5">
    <source>
        <dbReference type="PROSITE-ProRule" id="PRU00309"/>
    </source>
</evidence>
<keyword evidence="9" id="KW-1185">Reference proteome</keyword>
<dbReference type="OrthoDB" id="10066342at2759"/>
<dbReference type="EMBL" id="JAIWYP010000003">
    <property type="protein sequence ID" value="KAH3846033.1"/>
    <property type="molecule type" value="Genomic_DNA"/>
</dbReference>
<dbReference type="PROSITE" id="PS50950">
    <property type="entry name" value="ZF_THAP"/>
    <property type="match status" value="1"/>
</dbReference>
<keyword evidence="1" id="KW-0479">Metal-binding</keyword>
<dbReference type="Proteomes" id="UP000828390">
    <property type="component" value="Unassembled WGS sequence"/>
</dbReference>
<feature type="region of interest" description="Disordered" evidence="6">
    <location>
        <begin position="473"/>
        <end position="537"/>
    </location>
</feature>
<accession>A0A9D4KUT9</accession>
<reference evidence="8" key="2">
    <citation type="submission" date="2020-11" db="EMBL/GenBank/DDBJ databases">
        <authorList>
            <person name="McCartney M.A."/>
            <person name="Auch B."/>
            <person name="Kono T."/>
            <person name="Mallez S."/>
            <person name="Becker A."/>
            <person name="Gohl D.M."/>
            <person name="Silverstein K.A.T."/>
            <person name="Koren S."/>
            <person name="Bechman K.B."/>
            <person name="Herman A."/>
            <person name="Abrahante J.E."/>
            <person name="Garbe J."/>
        </authorList>
    </citation>
    <scope>NUCLEOTIDE SEQUENCE</scope>
    <source>
        <strain evidence="8">Duluth1</strain>
        <tissue evidence="8">Whole animal</tissue>
    </source>
</reference>
<dbReference type="GO" id="GO:0003677">
    <property type="term" value="F:DNA binding"/>
    <property type="evidence" value="ECO:0007669"/>
    <property type="project" value="UniProtKB-UniRule"/>
</dbReference>
<keyword evidence="3" id="KW-0862">Zinc</keyword>
<feature type="domain" description="THAP-type" evidence="7">
    <location>
        <begin position="1"/>
        <end position="88"/>
    </location>
</feature>